<comment type="caution">
    <text evidence="1">The sequence shown here is derived from an EMBL/GenBank/DDBJ whole genome shotgun (WGS) entry which is preliminary data.</text>
</comment>
<reference evidence="1" key="1">
    <citation type="journal article" date="2020" name="Mol. Plant Microbe Interact.">
        <title>Genome Sequence of the Biocontrol Agent Coniothyrium minitans strain Conio (IMI 134523).</title>
        <authorList>
            <person name="Patel D."/>
            <person name="Shittu T.A."/>
            <person name="Baroncelli R."/>
            <person name="Muthumeenakshi S."/>
            <person name="Osborne T.H."/>
            <person name="Janganan T.K."/>
            <person name="Sreenivasaprasad S."/>
        </authorList>
    </citation>
    <scope>NUCLEOTIDE SEQUENCE</scope>
    <source>
        <strain evidence="1">Conio</strain>
    </source>
</reference>
<proteinExistence type="predicted"/>
<dbReference type="Proteomes" id="UP000756921">
    <property type="component" value="Unassembled WGS sequence"/>
</dbReference>
<evidence type="ECO:0000313" key="2">
    <source>
        <dbReference type="Proteomes" id="UP000756921"/>
    </source>
</evidence>
<dbReference type="EMBL" id="WJXW01000011">
    <property type="protein sequence ID" value="KAF9731904.1"/>
    <property type="molecule type" value="Genomic_DNA"/>
</dbReference>
<accession>A0A9P6KMV6</accession>
<name>A0A9P6KMV6_9PLEO</name>
<gene>
    <name evidence="1" type="ORF">PMIN01_09833</name>
</gene>
<dbReference type="Gene3D" id="3.40.50.300">
    <property type="entry name" value="P-loop containing nucleotide triphosphate hydrolases"/>
    <property type="match status" value="1"/>
</dbReference>
<evidence type="ECO:0008006" key="3">
    <source>
        <dbReference type="Google" id="ProtNLM"/>
    </source>
</evidence>
<dbReference type="InterPro" id="IPR027417">
    <property type="entry name" value="P-loop_NTPase"/>
</dbReference>
<sequence>MFALCTGVDFPGIVFVLHESTPPSMIDFCQEGGRPDRSGKVASSVIIVEPGEVETRLQQGGELADVCTMGIYIQNNGCRRDKISEYTYVERVECSDVDSAGWD</sequence>
<evidence type="ECO:0000313" key="1">
    <source>
        <dbReference type="EMBL" id="KAF9731904.1"/>
    </source>
</evidence>
<keyword evidence="2" id="KW-1185">Reference proteome</keyword>
<protein>
    <recommendedName>
        <fullName evidence="3">Helicase C-terminal domain-containing protein</fullName>
    </recommendedName>
</protein>
<dbReference type="OrthoDB" id="2608216at2759"/>
<dbReference type="AlphaFoldDB" id="A0A9P6KMV6"/>
<organism evidence="1 2">
    <name type="scientific">Paraphaeosphaeria minitans</name>
    <dbReference type="NCBI Taxonomy" id="565426"/>
    <lineage>
        <taxon>Eukaryota</taxon>
        <taxon>Fungi</taxon>
        <taxon>Dikarya</taxon>
        <taxon>Ascomycota</taxon>
        <taxon>Pezizomycotina</taxon>
        <taxon>Dothideomycetes</taxon>
        <taxon>Pleosporomycetidae</taxon>
        <taxon>Pleosporales</taxon>
        <taxon>Massarineae</taxon>
        <taxon>Didymosphaeriaceae</taxon>
        <taxon>Paraphaeosphaeria</taxon>
    </lineage>
</organism>
<dbReference type="SUPFAM" id="SSF52540">
    <property type="entry name" value="P-loop containing nucleoside triphosphate hydrolases"/>
    <property type="match status" value="1"/>
</dbReference>